<dbReference type="GeneID" id="36330522"/>
<dbReference type="Proteomes" id="UP000194127">
    <property type="component" value="Unassembled WGS sequence"/>
</dbReference>
<dbReference type="InterPro" id="IPR013087">
    <property type="entry name" value="Znf_C2H2_type"/>
</dbReference>
<dbReference type="RefSeq" id="XP_024338898.1">
    <property type="nucleotide sequence ID" value="XM_024485573.1"/>
</dbReference>
<dbReference type="InterPro" id="IPR036236">
    <property type="entry name" value="Znf_C2H2_sf"/>
</dbReference>
<dbReference type="SUPFAM" id="SSF57667">
    <property type="entry name" value="beta-beta-alpha zinc fingers"/>
    <property type="match status" value="1"/>
</dbReference>
<dbReference type="AlphaFoldDB" id="A0A1X6N0I0"/>
<dbReference type="OrthoDB" id="4748970at2759"/>
<gene>
    <name evidence="4" type="ORF">POSPLADRAFT_1143540</name>
</gene>
<evidence type="ECO:0000313" key="4">
    <source>
        <dbReference type="EMBL" id="OSX62104.1"/>
    </source>
</evidence>
<sequence length="281" mass="30921">MPLQDFYYSAQTPVSNENTVAYGMELVQFSSLDPPPLPSRHLVGIQQSVFGQALLPIAMHEACLPLGHHPLWFANPIQYFPHPTQKIAINQEKTYYDAQILSHNGPESHISIPQEAPEVASSTEIPFAMDPFAHVDPCILDLIAAGSGIRDLSELPSRCTPSGQETSNTRHINDVRRSEGTTKAPENSAVPIAETSAACPYKFKRQRSSTKADKTASRRPRAPAVVATTADDTANGPIKCKACGKKFAQRQNLNRHVRLAHLGGCKWTALYVVPEYRDMTH</sequence>
<keyword evidence="1" id="KW-0862">Zinc</keyword>
<dbReference type="SMART" id="SM00355">
    <property type="entry name" value="ZnF_C2H2"/>
    <property type="match status" value="1"/>
</dbReference>
<feature type="compositionally biased region" description="Basic and acidic residues" evidence="2">
    <location>
        <begin position="171"/>
        <end position="180"/>
    </location>
</feature>
<feature type="compositionally biased region" description="Polar residues" evidence="2">
    <location>
        <begin position="159"/>
        <end position="170"/>
    </location>
</feature>
<dbReference type="PROSITE" id="PS50157">
    <property type="entry name" value="ZINC_FINGER_C2H2_2"/>
    <property type="match status" value="1"/>
</dbReference>
<evidence type="ECO:0000313" key="5">
    <source>
        <dbReference type="Proteomes" id="UP000194127"/>
    </source>
</evidence>
<name>A0A1X6N0I0_9APHY</name>
<dbReference type="Gene3D" id="3.30.160.60">
    <property type="entry name" value="Classic Zinc Finger"/>
    <property type="match status" value="1"/>
</dbReference>
<dbReference type="PROSITE" id="PS00028">
    <property type="entry name" value="ZINC_FINGER_C2H2_1"/>
    <property type="match status" value="1"/>
</dbReference>
<organism evidence="4 5">
    <name type="scientific">Postia placenta MAD-698-R-SB12</name>
    <dbReference type="NCBI Taxonomy" id="670580"/>
    <lineage>
        <taxon>Eukaryota</taxon>
        <taxon>Fungi</taxon>
        <taxon>Dikarya</taxon>
        <taxon>Basidiomycota</taxon>
        <taxon>Agaricomycotina</taxon>
        <taxon>Agaricomycetes</taxon>
        <taxon>Polyporales</taxon>
        <taxon>Adustoporiaceae</taxon>
        <taxon>Rhodonia</taxon>
    </lineage>
</organism>
<proteinExistence type="predicted"/>
<evidence type="ECO:0000259" key="3">
    <source>
        <dbReference type="PROSITE" id="PS50157"/>
    </source>
</evidence>
<keyword evidence="1" id="KW-0479">Metal-binding</keyword>
<feature type="region of interest" description="Disordered" evidence="2">
    <location>
        <begin position="203"/>
        <end position="224"/>
    </location>
</feature>
<accession>A0A1X6N0I0</accession>
<dbReference type="EMBL" id="KZ110597">
    <property type="protein sequence ID" value="OSX62104.1"/>
    <property type="molecule type" value="Genomic_DNA"/>
</dbReference>
<feature type="region of interest" description="Disordered" evidence="2">
    <location>
        <begin position="156"/>
        <end position="191"/>
    </location>
</feature>
<keyword evidence="5" id="KW-1185">Reference proteome</keyword>
<keyword evidence="1" id="KW-0863">Zinc-finger</keyword>
<evidence type="ECO:0000256" key="1">
    <source>
        <dbReference type="PROSITE-ProRule" id="PRU00042"/>
    </source>
</evidence>
<evidence type="ECO:0000256" key="2">
    <source>
        <dbReference type="SAM" id="MobiDB-lite"/>
    </source>
</evidence>
<protein>
    <recommendedName>
        <fullName evidence="3">C2H2-type domain-containing protein</fullName>
    </recommendedName>
</protein>
<reference evidence="4 5" key="1">
    <citation type="submission" date="2017-04" db="EMBL/GenBank/DDBJ databases">
        <title>Genome Sequence of the Model Brown-Rot Fungus Postia placenta SB12.</title>
        <authorList>
            <consortium name="DOE Joint Genome Institute"/>
            <person name="Gaskell J."/>
            <person name="Kersten P."/>
            <person name="Larrondo L.F."/>
            <person name="Canessa P."/>
            <person name="Martinez D."/>
            <person name="Hibbett D."/>
            <person name="Schmoll M."/>
            <person name="Kubicek C.P."/>
            <person name="Martinez A.T."/>
            <person name="Yadav J."/>
            <person name="Master E."/>
            <person name="Magnuson J.K."/>
            <person name="James T."/>
            <person name="Yaver D."/>
            <person name="Berka R."/>
            <person name="Labutti K."/>
            <person name="Lipzen A."/>
            <person name="Aerts A."/>
            <person name="Barry K."/>
            <person name="Henrissat B."/>
            <person name="Blanchette R."/>
            <person name="Grigoriev I."/>
            <person name="Cullen D."/>
        </authorList>
    </citation>
    <scope>NUCLEOTIDE SEQUENCE [LARGE SCALE GENOMIC DNA]</scope>
    <source>
        <strain evidence="4 5">MAD-698-R-SB12</strain>
    </source>
</reference>
<feature type="domain" description="C2H2-type" evidence="3">
    <location>
        <begin position="238"/>
        <end position="263"/>
    </location>
</feature>
<dbReference type="GO" id="GO:0008270">
    <property type="term" value="F:zinc ion binding"/>
    <property type="evidence" value="ECO:0007669"/>
    <property type="project" value="UniProtKB-KW"/>
</dbReference>